<evidence type="ECO:0000313" key="2">
    <source>
        <dbReference type="Proteomes" id="UP001060085"/>
    </source>
</evidence>
<gene>
    <name evidence="1" type="ORF">M9H77_32157</name>
</gene>
<sequence>MYFPVFAPAVRPGTQSCKSYIQQYPMLGYKTEHKLLDIRLWLDMMSADEAMYSCTPYPISGGTQTHQQQDVCCEEFISGGTITWTSVRAIPSSPCTDDYVQWFLPRSHPRIQNPLNIPHGFYVLVDPPILPQALLDLIAREARREDARKEDKFYRITELLTRHYHAS</sequence>
<reference evidence="2" key="1">
    <citation type="journal article" date="2023" name="Nat. Plants">
        <title>Single-cell RNA sequencing provides a high-resolution roadmap for understanding the multicellular compartmentation of specialized metabolism.</title>
        <authorList>
            <person name="Sun S."/>
            <person name="Shen X."/>
            <person name="Li Y."/>
            <person name="Li Y."/>
            <person name="Wang S."/>
            <person name="Li R."/>
            <person name="Zhang H."/>
            <person name="Shen G."/>
            <person name="Guo B."/>
            <person name="Wei J."/>
            <person name="Xu J."/>
            <person name="St-Pierre B."/>
            <person name="Chen S."/>
            <person name="Sun C."/>
        </authorList>
    </citation>
    <scope>NUCLEOTIDE SEQUENCE [LARGE SCALE GENOMIC DNA]</scope>
</reference>
<keyword evidence="2" id="KW-1185">Reference proteome</keyword>
<comment type="caution">
    <text evidence="1">The sequence shown here is derived from an EMBL/GenBank/DDBJ whole genome shotgun (WGS) entry which is preliminary data.</text>
</comment>
<accession>A0ACC0A230</accession>
<dbReference type="Proteomes" id="UP001060085">
    <property type="component" value="Linkage Group LG07"/>
</dbReference>
<organism evidence="1 2">
    <name type="scientific">Catharanthus roseus</name>
    <name type="common">Madagascar periwinkle</name>
    <name type="synonym">Vinca rosea</name>
    <dbReference type="NCBI Taxonomy" id="4058"/>
    <lineage>
        <taxon>Eukaryota</taxon>
        <taxon>Viridiplantae</taxon>
        <taxon>Streptophyta</taxon>
        <taxon>Embryophyta</taxon>
        <taxon>Tracheophyta</taxon>
        <taxon>Spermatophyta</taxon>
        <taxon>Magnoliopsida</taxon>
        <taxon>eudicotyledons</taxon>
        <taxon>Gunneridae</taxon>
        <taxon>Pentapetalae</taxon>
        <taxon>asterids</taxon>
        <taxon>lamiids</taxon>
        <taxon>Gentianales</taxon>
        <taxon>Apocynaceae</taxon>
        <taxon>Rauvolfioideae</taxon>
        <taxon>Vinceae</taxon>
        <taxon>Catharanthinae</taxon>
        <taxon>Catharanthus</taxon>
    </lineage>
</organism>
<proteinExistence type="predicted"/>
<dbReference type="EMBL" id="CM044707">
    <property type="protein sequence ID" value="KAI5654970.1"/>
    <property type="molecule type" value="Genomic_DNA"/>
</dbReference>
<evidence type="ECO:0000313" key="1">
    <source>
        <dbReference type="EMBL" id="KAI5654970.1"/>
    </source>
</evidence>
<name>A0ACC0A230_CATRO</name>
<protein>
    <submittedName>
        <fullName evidence="1">Uncharacterized protein</fullName>
    </submittedName>
</protein>